<dbReference type="Pfam" id="PF06103">
    <property type="entry name" value="DUF948"/>
    <property type="match status" value="1"/>
</dbReference>
<dbReference type="RefSeq" id="WP_188432691.1">
    <property type="nucleotide sequence ID" value="NZ_BMEX01000008.1"/>
</dbReference>
<protein>
    <recommendedName>
        <fullName evidence="4">DUF948 domain-containing protein</fullName>
    </recommendedName>
</protein>
<feature type="transmembrane region" description="Helical" evidence="1">
    <location>
        <begin position="6"/>
        <end position="25"/>
    </location>
</feature>
<keyword evidence="1" id="KW-0472">Membrane</keyword>
<keyword evidence="1" id="KW-0812">Transmembrane</keyword>
<evidence type="ECO:0000313" key="3">
    <source>
        <dbReference type="Proteomes" id="UP000617979"/>
    </source>
</evidence>
<comment type="caution">
    <text evidence="2">The sequence shown here is derived from an EMBL/GenBank/DDBJ whole genome shotgun (WGS) entry which is preliminary data.</text>
</comment>
<accession>A0ABQ1GSE2</accession>
<dbReference type="PANTHER" id="PTHR40070:SF1">
    <property type="entry name" value="UPF0478 PROTEIN YTXG"/>
    <property type="match status" value="1"/>
</dbReference>
<dbReference type="EMBL" id="BMEX01000008">
    <property type="protein sequence ID" value="GGA49413.1"/>
    <property type="molecule type" value="Genomic_DNA"/>
</dbReference>
<reference evidence="3" key="1">
    <citation type="journal article" date="2019" name="Int. J. Syst. Evol. Microbiol.">
        <title>The Global Catalogue of Microorganisms (GCM) 10K type strain sequencing project: providing services to taxonomists for standard genome sequencing and annotation.</title>
        <authorList>
            <consortium name="The Broad Institute Genomics Platform"/>
            <consortium name="The Broad Institute Genome Sequencing Center for Infectious Disease"/>
            <person name="Wu L."/>
            <person name="Ma J."/>
        </authorList>
    </citation>
    <scope>NUCLEOTIDE SEQUENCE [LARGE SCALE GENOMIC DNA]</scope>
    <source>
        <strain evidence="3">CGMCC 1.12404</strain>
    </source>
</reference>
<dbReference type="InterPro" id="IPR009293">
    <property type="entry name" value="UPF0478"/>
</dbReference>
<keyword evidence="1" id="KW-1133">Transmembrane helix</keyword>
<gene>
    <name evidence="2" type="ORF">GCM10007416_23120</name>
</gene>
<sequence>MVIEISVAVASLAFVVLVAAVVFSLRKVNRTLDSVDRTLNEVRPQLEEVADESRKTLNETRKLIDDMNRKSRQTDVFFESVQGLGHSLEELSTGITRTASAQKERLANVTALVGSGLELLRKWRMEKRSDKGDQVRRVK</sequence>
<evidence type="ECO:0000256" key="1">
    <source>
        <dbReference type="SAM" id="Phobius"/>
    </source>
</evidence>
<name>A0ABQ1GSE2_9BACL</name>
<organism evidence="2 3">
    <name type="scientific">Kroppenstedtia guangzhouensis</name>
    <dbReference type="NCBI Taxonomy" id="1274356"/>
    <lineage>
        <taxon>Bacteria</taxon>
        <taxon>Bacillati</taxon>
        <taxon>Bacillota</taxon>
        <taxon>Bacilli</taxon>
        <taxon>Bacillales</taxon>
        <taxon>Thermoactinomycetaceae</taxon>
        <taxon>Kroppenstedtia</taxon>
    </lineage>
</organism>
<keyword evidence="3" id="KW-1185">Reference proteome</keyword>
<evidence type="ECO:0000313" key="2">
    <source>
        <dbReference type="EMBL" id="GGA49413.1"/>
    </source>
</evidence>
<proteinExistence type="predicted"/>
<dbReference type="PANTHER" id="PTHR40070">
    <property type="entry name" value="UPF0478 PROTEIN YTXG"/>
    <property type="match status" value="1"/>
</dbReference>
<evidence type="ECO:0008006" key="4">
    <source>
        <dbReference type="Google" id="ProtNLM"/>
    </source>
</evidence>
<dbReference type="Proteomes" id="UP000617979">
    <property type="component" value="Unassembled WGS sequence"/>
</dbReference>